<evidence type="ECO:0000256" key="6">
    <source>
        <dbReference type="SAM" id="Phobius"/>
    </source>
</evidence>
<feature type="domain" description="Major facilitator superfamily (MFS) profile" evidence="7">
    <location>
        <begin position="33"/>
        <end position="460"/>
    </location>
</feature>
<dbReference type="Pfam" id="PF00083">
    <property type="entry name" value="Sugar_tr"/>
    <property type="match status" value="1"/>
</dbReference>
<feature type="transmembrane region" description="Helical" evidence="6">
    <location>
        <begin position="369"/>
        <end position="394"/>
    </location>
</feature>
<dbReference type="InterPro" id="IPR003663">
    <property type="entry name" value="Sugar/inositol_transpt"/>
</dbReference>
<evidence type="ECO:0000256" key="2">
    <source>
        <dbReference type="ARBA" id="ARBA00022692"/>
    </source>
</evidence>
<dbReference type="InterPro" id="IPR005828">
    <property type="entry name" value="MFS_sugar_transport-like"/>
</dbReference>
<dbReference type="InterPro" id="IPR036259">
    <property type="entry name" value="MFS_trans_sf"/>
</dbReference>
<dbReference type="Gene3D" id="1.20.1250.20">
    <property type="entry name" value="MFS general substrate transporter like domains"/>
    <property type="match status" value="1"/>
</dbReference>
<keyword evidence="2 6" id="KW-0812">Transmembrane</keyword>
<sequence length="487" mass="55657">MRAHRSIKMETIRKSDESQWIFSTRQLLATLSPLLAAFLIGLTNGFHTILLTQLIPTSTTDTNNHEIWITSNDDWYQSPFSGAMFAIIGCYLSIIAMEKLGRKKSMMVIFQISLIGWIVIGFARNILYIKIGTAICSLGVGLFSPLIPVYIGEITDPSLRSLFLSMINTMMTSGVLMAVTFGSFLHWRIVNYICEAYLLICWSTCVISQESPIWLMNRDRKKEALYHWVHLRGWKSEGEYRAMETAVRRNVEQSKFVGSTIISRLKYDLCSKDFLWPLSVSCMLFFVYYFSGYKLVKHHMLDIISTTVQSRSLVAEIIITSMIFVTDIVACFFVWKCNRRTLAIISAMGTISSLFVLILYVYLNLEVSWLIITCCLCYYVFFGIGLIHLPWIYCGELFPSKLRSSGSSIVFGFSYICTVVDTILAPESIIPLEMQELCIIYFTLMVAGSSFLIWKLPETKDKTLLEIERMFDNESGDNNVNVNVMMI</sequence>
<evidence type="ECO:0000256" key="1">
    <source>
        <dbReference type="ARBA" id="ARBA00004141"/>
    </source>
</evidence>
<evidence type="ECO:0000256" key="3">
    <source>
        <dbReference type="ARBA" id="ARBA00022989"/>
    </source>
</evidence>
<dbReference type="AlphaFoldDB" id="A0A6J3K4X6"/>
<evidence type="ECO:0000256" key="4">
    <source>
        <dbReference type="ARBA" id="ARBA00023136"/>
    </source>
</evidence>
<keyword evidence="8" id="KW-1185">Reference proteome</keyword>
<evidence type="ECO:0000313" key="9">
    <source>
        <dbReference type="RefSeq" id="XP_033347566.1"/>
    </source>
</evidence>
<evidence type="ECO:0000313" key="8">
    <source>
        <dbReference type="Proteomes" id="UP000504631"/>
    </source>
</evidence>
<keyword evidence="3 6" id="KW-1133">Transmembrane helix</keyword>
<feature type="transmembrane region" description="Helical" evidence="6">
    <location>
        <begin position="406"/>
        <end position="425"/>
    </location>
</feature>
<dbReference type="PROSITE" id="PS50850">
    <property type="entry name" value="MFS"/>
    <property type="match status" value="1"/>
</dbReference>
<dbReference type="KEGG" id="bvk:117232341"/>
<feature type="transmembrane region" description="Helical" evidence="6">
    <location>
        <begin position="75"/>
        <end position="94"/>
    </location>
</feature>
<keyword evidence="5" id="KW-0325">Glycoprotein</keyword>
<keyword evidence="4 6" id="KW-0472">Membrane</keyword>
<evidence type="ECO:0000259" key="7">
    <source>
        <dbReference type="PROSITE" id="PS50850"/>
    </source>
</evidence>
<dbReference type="GeneID" id="117232341"/>
<name>A0A6J3K4X6_9HYME</name>
<feature type="transmembrane region" description="Helical" evidence="6">
    <location>
        <begin position="437"/>
        <end position="454"/>
    </location>
</feature>
<dbReference type="SUPFAM" id="SSF103473">
    <property type="entry name" value="MFS general substrate transporter"/>
    <property type="match status" value="1"/>
</dbReference>
<dbReference type="InterPro" id="IPR050549">
    <property type="entry name" value="MFS_Trehalose_Transporter"/>
</dbReference>
<protein>
    <submittedName>
        <fullName evidence="9">Facilitated trehalose transporter Tret1-like</fullName>
    </submittedName>
</protein>
<dbReference type="GO" id="GO:0016020">
    <property type="term" value="C:membrane"/>
    <property type="evidence" value="ECO:0007669"/>
    <property type="project" value="UniProtKB-SubCell"/>
</dbReference>
<reference evidence="9" key="1">
    <citation type="submission" date="2025-08" db="UniProtKB">
        <authorList>
            <consortium name="RefSeq"/>
        </authorList>
    </citation>
    <scope>IDENTIFICATION</scope>
    <source>
        <tissue evidence="9">Muscle</tissue>
    </source>
</reference>
<feature type="transmembrane region" description="Helical" evidence="6">
    <location>
        <begin position="313"/>
        <end position="335"/>
    </location>
</feature>
<comment type="subcellular location">
    <subcellularLocation>
        <location evidence="1">Membrane</location>
        <topology evidence="1">Multi-pass membrane protein</topology>
    </subcellularLocation>
</comment>
<feature type="transmembrane region" description="Helical" evidence="6">
    <location>
        <begin position="34"/>
        <end position="55"/>
    </location>
</feature>
<accession>A0A6J3K4X6</accession>
<dbReference type="RefSeq" id="XP_033347566.1">
    <property type="nucleotide sequence ID" value="XM_033491675.1"/>
</dbReference>
<dbReference type="InterPro" id="IPR020846">
    <property type="entry name" value="MFS_dom"/>
</dbReference>
<feature type="transmembrane region" description="Helical" evidence="6">
    <location>
        <begin position="274"/>
        <end position="293"/>
    </location>
</feature>
<organism evidence="8 9">
    <name type="scientific">Bombus vosnesenskii</name>
    <dbReference type="NCBI Taxonomy" id="207650"/>
    <lineage>
        <taxon>Eukaryota</taxon>
        <taxon>Metazoa</taxon>
        <taxon>Ecdysozoa</taxon>
        <taxon>Arthropoda</taxon>
        <taxon>Hexapoda</taxon>
        <taxon>Insecta</taxon>
        <taxon>Pterygota</taxon>
        <taxon>Neoptera</taxon>
        <taxon>Endopterygota</taxon>
        <taxon>Hymenoptera</taxon>
        <taxon>Apocrita</taxon>
        <taxon>Aculeata</taxon>
        <taxon>Apoidea</taxon>
        <taxon>Anthophila</taxon>
        <taxon>Apidae</taxon>
        <taxon>Bombus</taxon>
        <taxon>Pyrobombus</taxon>
    </lineage>
</organism>
<feature type="transmembrane region" description="Helical" evidence="6">
    <location>
        <begin position="129"/>
        <end position="151"/>
    </location>
</feature>
<dbReference type="GO" id="GO:0022857">
    <property type="term" value="F:transmembrane transporter activity"/>
    <property type="evidence" value="ECO:0007669"/>
    <property type="project" value="InterPro"/>
</dbReference>
<feature type="transmembrane region" description="Helical" evidence="6">
    <location>
        <begin position="163"/>
        <end position="184"/>
    </location>
</feature>
<dbReference type="PANTHER" id="PTHR48021:SF1">
    <property type="entry name" value="GH07001P-RELATED"/>
    <property type="match status" value="1"/>
</dbReference>
<evidence type="ECO:0000256" key="5">
    <source>
        <dbReference type="ARBA" id="ARBA00023180"/>
    </source>
</evidence>
<gene>
    <name evidence="9" type="primary">LOC117232341</name>
</gene>
<feature type="transmembrane region" description="Helical" evidence="6">
    <location>
        <begin position="342"/>
        <end position="363"/>
    </location>
</feature>
<proteinExistence type="predicted"/>
<dbReference type="Proteomes" id="UP000504631">
    <property type="component" value="Unplaced"/>
</dbReference>
<dbReference type="PANTHER" id="PTHR48021">
    <property type="match status" value="1"/>
</dbReference>
<dbReference type="PRINTS" id="PR00171">
    <property type="entry name" value="SUGRTRNSPORT"/>
</dbReference>